<dbReference type="InterPro" id="IPR020845">
    <property type="entry name" value="AMP-binding_CS"/>
</dbReference>
<dbReference type="CDD" id="cd19531">
    <property type="entry name" value="LCL_NRPS-like"/>
    <property type="match status" value="3"/>
</dbReference>
<dbReference type="Gene3D" id="3.60.130.10">
    <property type="entry name" value="Clavaminate synthase-like"/>
    <property type="match status" value="1"/>
</dbReference>
<dbReference type="SUPFAM" id="SSF51197">
    <property type="entry name" value="Clavaminate synthase-like"/>
    <property type="match status" value="1"/>
</dbReference>
<dbReference type="Gene3D" id="3.40.50.12780">
    <property type="entry name" value="N-terminal domain of ligase-like"/>
    <property type="match status" value="1"/>
</dbReference>
<feature type="domain" description="Carrier" evidence="5">
    <location>
        <begin position="1016"/>
        <end position="1093"/>
    </location>
</feature>
<keyword evidence="7" id="KW-1185">Reference proteome</keyword>
<dbReference type="GO" id="GO:0047527">
    <property type="term" value="F:2,3-dihydroxybenzoate-serine ligase activity"/>
    <property type="evidence" value="ECO:0007669"/>
    <property type="project" value="TreeGrafter"/>
</dbReference>
<dbReference type="GO" id="GO:0009366">
    <property type="term" value="C:enterobactin synthetase complex"/>
    <property type="evidence" value="ECO:0007669"/>
    <property type="project" value="TreeGrafter"/>
</dbReference>
<gene>
    <name evidence="6" type="primary">dltA_11</name>
    <name evidence="6" type="ORF">PSECIP111854_02895</name>
</gene>
<dbReference type="EC" id="6.2.1.54" evidence="6"/>
<dbReference type="FunFam" id="3.40.50.980:FF:000001">
    <property type="entry name" value="Non-ribosomal peptide synthetase"/>
    <property type="match status" value="1"/>
</dbReference>
<comment type="cofactor">
    <cofactor evidence="1">
        <name>pantetheine 4'-phosphate</name>
        <dbReference type="ChEBI" id="CHEBI:47942"/>
    </cofactor>
</comment>
<keyword evidence="2" id="KW-0596">Phosphopantetheine</keyword>
<dbReference type="GO" id="GO:0005829">
    <property type="term" value="C:cytosol"/>
    <property type="evidence" value="ECO:0007669"/>
    <property type="project" value="TreeGrafter"/>
</dbReference>
<dbReference type="PANTHER" id="PTHR45527:SF1">
    <property type="entry name" value="FATTY ACID SYNTHASE"/>
    <property type="match status" value="1"/>
</dbReference>
<dbReference type="InterPro" id="IPR045851">
    <property type="entry name" value="AMP-bd_C_sf"/>
</dbReference>
<dbReference type="GO" id="GO:0009239">
    <property type="term" value="P:enterobactin biosynthetic process"/>
    <property type="evidence" value="ECO:0007669"/>
    <property type="project" value="TreeGrafter"/>
</dbReference>
<dbReference type="InterPro" id="IPR036736">
    <property type="entry name" value="ACP-like_sf"/>
</dbReference>
<name>A0A9W4R0I9_9GAMM</name>
<dbReference type="InterPro" id="IPR042099">
    <property type="entry name" value="ANL_N_sf"/>
</dbReference>
<dbReference type="InterPro" id="IPR001242">
    <property type="entry name" value="Condensation_dom"/>
</dbReference>
<evidence type="ECO:0000256" key="1">
    <source>
        <dbReference type="ARBA" id="ARBA00001957"/>
    </source>
</evidence>
<dbReference type="Gene3D" id="2.30.38.10">
    <property type="entry name" value="Luciferase, Domain 3"/>
    <property type="match status" value="1"/>
</dbReference>
<keyword evidence="6" id="KW-0436">Ligase</keyword>
<evidence type="ECO:0000256" key="4">
    <source>
        <dbReference type="ARBA" id="ARBA00023002"/>
    </source>
</evidence>
<dbReference type="Pfam" id="PF13193">
    <property type="entry name" value="AMP-binding_C"/>
    <property type="match status" value="1"/>
</dbReference>
<evidence type="ECO:0000256" key="3">
    <source>
        <dbReference type="ARBA" id="ARBA00022553"/>
    </source>
</evidence>
<dbReference type="RefSeq" id="WP_261626692.1">
    <property type="nucleotide sequence ID" value="NZ_CAMAPC010000012.1"/>
</dbReference>
<dbReference type="InterPro" id="IPR000873">
    <property type="entry name" value="AMP-dep_synth/lig_dom"/>
</dbReference>
<dbReference type="Pfam" id="PF00501">
    <property type="entry name" value="AMP-binding"/>
    <property type="match status" value="2"/>
</dbReference>
<dbReference type="NCBIfam" id="TIGR01733">
    <property type="entry name" value="AA-adenyl-dom"/>
    <property type="match status" value="2"/>
</dbReference>
<dbReference type="Gene3D" id="3.40.50.980">
    <property type="match status" value="2"/>
</dbReference>
<dbReference type="InterPro" id="IPR025110">
    <property type="entry name" value="AMP-bd_C"/>
</dbReference>
<dbReference type="InterPro" id="IPR010071">
    <property type="entry name" value="AA_adenyl_dom"/>
</dbReference>
<feature type="domain" description="Carrier" evidence="5">
    <location>
        <begin position="2162"/>
        <end position="2236"/>
    </location>
</feature>
<comment type="caution">
    <text evidence="6">The sequence shown here is derived from an EMBL/GenBank/DDBJ whole genome shotgun (WGS) entry which is preliminary data.</text>
</comment>
<sequence length="3072" mass="346211">MQQSQFLSIAQRLNKLDPKQQQLFRQKLAQQGINSWKLPIVETKLSTYALSVAQQRFLVAEKMADRALYNLCTVVKFDLQLNPHALAQALTQLVKRHQVMRTCFKQNEQGNWYSYQQDNIQLNLTPVPLSEEQNRNQDAWLSSCFAQQQNYQFDLSAEVPFRVSLYQGQTAYWLFVNIHHVAFDAWSFDIFNQELVQLYNAIVNDQNVTLPPLSIQYQDYATWQNQWLKSEDYQTQQDYWQQQLENLPPTLNLPFDFSPVNQLRTFEGQIEQLILDADTSVVLRRAITQQNSTLYVYLQTIFAWVLAHYSDQHDFCFGSSIANRTRAELSHLVGPLLNTLVLRHSIDPCESFKDALKHCLKTSTEAFDNQDFPFEHLASLLNHDSSSGALALFNVMFIHVGLANQAAVKLGNSHGSVLSMEQNSARFDLTLRVVEQNDQTICLDLEYSTERFLPSTVKQLLTDFQAILYGCLSNPNCSFADIASQISKSKIDGPALVETPELLTERIRQFATCNDHGETKVALFDAQQCIHYPQLVQDIEYAALWLQQQGIKAHNHVAMVMPRTSLQVTLMLASWQLGAVCVMLDPKQPVARLAQICHDADVKLILSDKHYDIPSIAQVAQVSREQFICVQHNEQRPHCAYQVAPQDPAYILYTSGSTGKPKGVVVSHQAISHYSAAIAQQFPQPAGSRWLTLATVAADLGLTSVFGALYQGQCLVLPCADTIADPNALSRFLVNHPVDCLKITPSHLNALLSVKNPAHILPKRTLFLGGEGLNQGVLARIKALSPKLNVVNHYGPSESTVGICATLLDNTLHSTLSSVAALGNPLPGNSITVRNAQGKLLPRGTVGELCVSGNQLALGYWQNPTQTAQLFVQPQKYPRYYKTGDLVRINHQGLLEFMGRSDDQVKRRGYRIELNEISQWICQQPHVSEAIVLLQKAPESGKALLLSWLTLEQSASNEQQVIDTLKQAISSALPDYMHPDHWLVLESLPLNNNGKVDRKSLPLPNLKSAPNLQPNRALSDVEQVLAKIWQTLLKIEQIKPTDDFFALGGDSIMSLQMIGLAANQGVKLMPKDIVTHRQLANIAAVANTTLSKEITTHQNDAVQLSEQAIAYQEKVLDLFKHILRDNSLSAADNFYTRGGDSILSLQFIALAKQEGISVMPKQLQQNPTAQSLALSACPISDNGITNESLDNPAQQEQFCVDLTKAQPLSAAQKRIWFLQQLEPENTAYNLPAAFKVTGNIDLDRLTSACQLLVDKHWMLRTKYITDKERDDVLQKLVDTYQPLTVHAAMDEIAAKHYASQLVHQPLDLGTGKVLSIGLLPIANNANSHILVFNIHHIATDGWSMGILIQDLLKLYQSDNVPAPQLQEQTSYFDWCIRQQSQSVDDSVSDYWLSRLANMPHQLALTYDKPMPSQQNYAGATQEWTIPPAIVRQLDEYANTLNGTPFSLLLAGFQLLMWRYTQQNDFAVGIPVSGRENVQSQHIVGVFINTLINRAQIKPNLATVDWLTQHIEALQADLAHQSMPLETLINELKPARNLARPPVFQVLFNYQNDQLKQRSLSLPELDFEALEHNEVSTKFELSFNLLRRDNLVVQIEYNQDLFAAQTIAQLFEDYLSILSWLPTAKQTPLSALTLSSVDKALNAASKTHCDASLNREADAKDDFIARFERQVIQQAQKTAVIADNKHYSYVQLNTDANRLAYFLQSNGIGAEKLVALCLPRGYQMLVALLAIQKAGGAYLPLDSTQPKARLSYIIEHAQPQMLLSQTSISRIFELNIQIINLDVLSTQLSTLAGDNLQLSYDSTQLAYTLYTSGSTGRPKGVEIERGNFACFLTAIEQTLPRFERTLALTTITFDIAGLELYLPLTTGASVVIANEDQQKDTQQLFWLINTYRIDLVQATPATWTMLTQDEQSLTAQQSLAHVHAVCGGEALSSQLAVLLKQHSKSVTNVYGPTETTIWSSAYQIQQVSKNQPPIGNPIAYNHFYILDSQRNLTPFGVPGELYIGGPTVARGYRHDTELTHAAFIKHPDFGRLYKTGDKVQWIQEQASPVLAFVGRVDFQLKHRGYRIESGEIEHVLTQHSAINQAVVVIKEQQLVAYYVTHPDSSVPDSALLKQYLSKALPDYMVPQHLQKLDELPVNSNGKVDRAALPVITREQASVQRTDRTLTPQEETLASIWKSLLKVERLHSYDDFFLLGGHSLLAAQLRSHLNKIGLNIPLKSLFEQPTLAEQAKLISASKYQNIALLCDLNPKPAYLPLSNAQQRVWFMQQLNPASAGFNMQTAVRIRGDLSIPQLKQAILFVTQKHPILQVTYHQHGEQAVQKFNPALAVAVKTINLSNNSLQLEQHLANAANQNFNLEHESALRVFIYQLGNDHFVCQIIQHHIASDAWSMTLLLDDLMDAYQQLNSVSLDALSGDITEKPSYLDYAYWQNTPMVVRQQQESVNYWRQTLAGVKDVLALPFDRPRDAVAQTMGSSVEVTIDKSLLAELKNLAHQQQSSLFMLLISAYSSLIFQQTKCQDMIIGTDVANREHAQTHDMLGFFVNLLPLRFKPKATLRFNDFLQQVKQQCLDGFEHQSVPFEQIVETIKPTRLAGMHPLIQTLFVMQNTPDNQLNISNLHIEPISTEQQHAKFDCALFANEDKHAESLLLSWVFNTQLFDKSTIELLSQQYTQLLRTICKTPNAPLNNLLTHIHVHKEVSDMPTTSRPTKLNKLNKFNKLKKLKNTESDKELVKAAALHEDRPFPLLVQCQSNTLDPLTWARQNQVQIMDWLQVHGGIVFRGFNLPTALEFEQFCLAIYPQLYAMYGDLPKNDIGNKIYKSTPYPNEQMIMYHNESSHQNQWPRRQWFYCSQNAAVGGATPIVDCREMYLRLPEQVREKLETKQLCYIRNFSSLDVSWQHFFKTHSKQQVESICNQNGIDFQWYGDDNLRISQVCPAVITHPITNEKSFFNQIQLHHYSFLEEDVKQHFLETGGIDNLPRNVCYGDQEPLEQEVIDVISQLYEACAVRFAWQKTDVVMLDNMLAAHARDPFEGERKIAVAMGDIYEIGASNTQIPESVKHNDVVNNSQLSVNEEQA</sequence>
<accession>A0A9W4R0I9</accession>
<dbReference type="InterPro" id="IPR006162">
    <property type="entry name" value="Ppantetheine_attach_site"/>
</dbReference>
<dbReference type="InterPro" id="IPR009081">
    <property type="entry name" value="PP-bd_ACP"/>
</dbReference>
<feature type="domain" description="Carrier" evidence="5">
    <location>
        <begin position="1106"/>
        <end position="1180"/>
    </location>
</feature>
<keyword evidence="3" id="KW-0597">Phosphoprotein</keyword>
<dbReference type="Pfam" id="PF00550">
    <property type="entry name" value="PP-binding"/>
    <property type="match status" value="3"/>
</dbReference>
<dbReference type="GO" id="GO:0016706">
    <property type="term" value="F:2-oxoglutarate-dependent dioxygenase activity"/>
    <property type="evidence" value="ECO:0007669"/>
    <property type="project" value="UniProtKB-ARBA"/>
</dbReference>
<dbReference type="Proteomes" id="UP001152467">
    <property type="component" value="Unassembled WGS sequence"/>
</dbReference>
<dbReference type="NCBIfam" id="NF003417">
    <property type="entry name" value="PRK04813.1"/>
    <property type="match status" value="2"/>
</dbReference>
<dbReference type="InterPro" id="IPR023213">
    <property type="entry name" value="CAT-like_dom_sf"/>
</dbReference>
<dbReference type="SUPFAM" id="SSF56801">
    <property type="entry name" value="Acetyl-CoA synthetase-like"/>
    <property type="match status" value="2"/>
</dbReference>
<evidence type="ECO:0000313" key="7">
    <source>
        <dbReference type="Proteomes" id="UP001152467"/>
    </source>
</evidence>
<dbReference type="CDD" id="cd05930">
    <property type="entry name" value="A_NRPS"/>
    <property type="match status" value="1"/>
</dbReference>
<protein>
    <submittedName>
        <fullName evidence="6">D-alanine--D-alanyl carrier protein ligase</fullName>
        <ecNumber evidence="6">6.2.1.54</ecNumber>
    </submittedName>
</protein>
<reference evidence="6" key="1">
    <citation type="submission" date="2022-07" db="EMBL/GenBank/DDBJ databases">
        <authorList>
            <person name="Criscuolo A."/>
        </authorList>
    </citation>
    <scope>NUCLEOTIDE SEQUENCE</scope>
    <source>
        <strain evidence="6">CIP111854</strain>
    </source>
</reference>
<evidence type="ECO:0000256" key="2">
    <source>
        <dbReference type="ARBA" id="ARBA00022450"/>
    </source>
</evidence>
<evidence type="ECO:0000259" key="5">
    <source>
        <dbReference type="PROSITE" id="PS50075"/>
    </source>
</evidence>
<proteinExistence type="predicted"/>
<dbReference type="EMBL" id="CAMAPC010000012">
    <property type="protein sequence ID" value="CAH9061861.1"/>
    <property type="molecule type" value="Genomic_DNA"/>
</dbReference>
<dbReference type="Gene3D" id="3.30.559.30">
    <property type="entry name" value="Nonribosomal peptide synthetase, condensation domain"/>
    <property type="match status" value="3"/>
</dbReference>
<organism evidence="6 7">
    <name type="scientific">Pseudoalteromonas holothuriae</name>
    <dbReference type="NCBI Taxonomy" id="2963714"/>
    <lineage>
        <taxon>Bacteria</taxon>
        <taxon>Pseudomonadati</taxon>
        <taxon>Pseudomonadota</taxon>
        <taxon>Gammaproteobacteria</taxon>
        <taxon>Alteromonadales</taxon>
        <taxon>Pseudoalteromonadaceae</taxon>
        <taxon>Pseudoalteromonas</taxon>
    </lineage>
</organism>
<dbReference type="PROSITE" id="PS00012">
    <property type="entry name" value="PHOSPHOPANTETHEINE"/>
    <property type="match status" value="2"/>
</dbReference>
<dbReference type="FunFam" id="3.30.300.30:FF:000015">
    <property type="entry name" value="Nonribosomal peptide synthase SidD"/>
    <property type="match status" value="1"/>
</dbReference>
<dbReference type="InterPro" id="IPR042098">
    <property type="entry name" value="TauD-like_sf"/>
</dbReference>
<dbReference type="InterPro" id="IPR003819">
    <property type="entry name" value="TauD/TfdA-like"/>
</dbReference>
<dbReference type="Pfam" id="PF00668">
    <property type="entry name" value="Condensation"/>
    <property type="match status" value="3"/>
</dbReference>
<dbReference type="PROSITE" id="PS50075">
    <property type="entry name" value="CARRIER"/>
    <property type="match status" value="3"/>
</dbReference>
<dbReference type="PANTHER" id="PTHR45527">
    <property type="entry name" value="NONRIBOSOMAL PEPTIDE SYNTHETASE"/>
    <property type="match status" value="1"/>
</dbReference>
<dbReference type="SUPFAM" id="SSF47336">
    <property type="entry name" value="ACP-like"/>
    <property type="match status" value="3"/>
</dbReference>
<dbReference type="PROSITE" id="PS00455">
    <property type="entry name" value="AMP_BINDING"/>
    <property type="match status" value="1"/>
</dbReference>
<dbReference type="SUPFAM" id="SSF52777">
    <property type="entry name" value="CoA-dependent acyltransferases"/>
    <property type="match status" value="6"/>
</dbReference>
<keyword evidence="4" id="KW-0560">Oxidoreductase</keyword>
<dbReference type="GO" id="GO:0043041">
    <property type="term" value="P:amino acid activation for nonribosomal peptide biosynthetic process"/>
    <property type="evidence" value="ECO:0007669"/>
    <property type="project" value="TreeGrafter"/>
</dbReference>
<dbReference type="GO" id="GO:0031177">
    <property type="term" value="F:phosphopantetheine binding"/>
    <property type="evidence" value="ECO:0007669"/>
    <property type="project" value="TreeGrafter"/>
</dbReference>
<dbReference type="Gene3D" id="1.10.1200.10">
    <property type="entry name" value="ACP-like"/>
    <property type="match status" value="3"/>
</dbReference>
<evidence type="ECO:0000313" key="6">
    <source>
        <dbReference type="EMBL" id="CAH9061861.1"/>
    </source>
</evidence>
<dbReference type="Gene3D" id="3.30.300.30">
    <property type="match status" value="2"/>
</dbReference>
<dbReference type="Gene3D" id="3.30.559.10">
    <property type="entry name" value="Chloramphenicol acetyltransferase-like domain"/>
    <property type="match status" value="3"/>
</dbReference>
<dbReference type="Pfam" id="PF02668">
    <property type="entry name" value="TauD"/>
    <property type="match status" value="1"/>
</dbReference>